<evidence type="ECO:0000256" key="14">
    <source>
        <dbReference type="ARBA" id="ARBA00023136"/>
    </source>
</evidence>
<keyword evidence="7" id="KW-0328">Glycosyltransferase</keyword>
<dbReference type="UniPathway" id="UPA00378"/>
<evidence type="ECO:0000256" key="19">
    <source>
        <dbReference type="SAM" id="Phobius"/>
    </source>
</evidence>
<evidence type="ECO:0000256" key="12">
    <source>
        <dbReference type="ARBA" id="ARBA00022842"/>
    </source>
</evidence>
<keyword evidence="13 19" id="KW-1133">Transmembrane helix</keyword>
<evidence type="ECO:0000256" key="6">
    <source>
        <dbReference type="ARBA" id="ARBA00017659"/>
    </source>
</evidence>
<feature type="transmembrane region" description="Helical" evidence="19">
    <location>
        <begin position="328"/>
        <end position="350"/>
    </location>
</feature>
<feature type="transmembrane region" description="Helical" evidence="19">
    <location>
        <begin position="249"/>
        <end position="266"/>
    </location>
</feature>
<evidence type="ECO:0000256" key="15">
    <source>
        <dbReference type="ARBA" id="ARBA00029567"/>
    </source>
</evidence>
<keyword evidence="14 19" id="KW-0472">Membrane</keyword>
<dbReference type="Proteomes" id="UP000050741">
    <property type="component" value="Unassembled WGS sequence"/>
</dbReference>
<evidence type="ECO:0000256" key="3">
    <source>
        <dbReference type="ARBA" id="ARBA00004922"/>
    </source>
</evidence>
<dbReference type="GO" id="GO:0006488">
    <property type="term" value="P:dolichol-linked oligosaccharide biosynthetic process"/>
    <property type="evidence" value="ECO:0007669"/>
    <property type="project" value="InterPro"/>
</dbReference>
<dbReference type="PANTHER" id="PTHR10571:SF0">
    <property type="entry name" value="UDP-N-ACETYLGLUCOSAMINE--DOLICHYL-PHOSPHATE N-ACETYLGLUCOSAMINEPHOSPHOTRANSFERASE"/>
    <property type="match status" value="1"/>
</dbReference>
<dbReference type="GO" id="GO:0003975">
    <property type="term" value="F:UDP-N-acetylglucosamine-dolichyl-phosphate N-acetylglucosaminephosphotransferase activity"/>
    <property type="evidence" value="ECO:0007669"/>
    <property type="project" value="UniProtKB-EC"/>
</dbReference>
<feature type="transmembrane region" description="Helical" evidence="19">
    <location>
        <begin position="272"/>
        <end position="294"/>
    </location>
</feature>
<comment type="subcellular location">
    <subcellularLocation>
        <location evidence="2">Endoplasmic reticulum membrane</location>
        <topology evidence="2">Multi-pass membrane protein</topology>
    </subcellularLocation>
</comment>
<reference evidence="21" key="2">
    <citation type="submission" date="2016-06" db="UniProtKB">
        <authorList>
            <consortium name="WormBaseParasite"/>
        </authorList>
    </citation>
    <scope>IDENTIFICATION</scope>
</reference>
<evidence type="ECO:0000313" key="20">
    <source>
        <dbReference type="Proteomes" id="UP000050741"/>
    </source>
</evidence>
<sequence length="463" mass="52982">MWHLSETLIANVAMSICAGFAANHFIQQYIPIFLQRKLYGFDMCKKDKEKTPIAEPLGVVAAAVYLIFVFIFIPVPFYEWLSQNILFAGGAEGGHGTQIEREHFPYENLLSMLAGLVSICTAVLLGFADDVKLNVMNKTFPLFVLCLRNVFLLRKALNCFFPFYVLDLRWRHKLLFPALSSLPLLLLYLVSRHPTAMILPKFLHLPLGGVSYLELGPFYYVFILLLVVFCTNAINIIAGINGVEVGQSLVIASSIAMFNIVQVFRLCPASAWHHSLSLCFLLPFIGTSFALFWHNKFPAKAFVGDTYCYWAGMTIAVCAIAGRFSKTILLFLVPQVLNFLYSCPQLFHFIPCPRHRLPRLNPDMDWLEMSMVELQPHKLSRIGQMCLHILIRTHLVHHEEFDKDGERWLRINNLTILNFILKVCGPMHERRLTNTLLAFQFVCSVIAFILRFYFARLLYDTVN</sequence>
<evidence type="ECO:0000256" key="7">
    <source>
        <dbReference type="ARBA" id="ARBA00022676"/>
    </source>
</evidence>
<evidence type="ECO:0000256" key="9">
    <source>
        <dbReference type="ARBA" id="ARBA00022692"/>
    </source>
</evidence>
<evidence type="ECO:0000256" key="17">
    <source>
        <dbReference type="ARBA" id="ARBA00044717"/>
    </source>
</evidence>
<dbReference type="InterPro" id="IPR033895">
    <property type="entry name" value="GPT"/>
</dbReference>
<evidence type="ECO:0000256" key="11">
    <source>
        <dbReference type="ARBA" id="ARBA00022824"/>
    </source>
</evidence>
<feature type="transmembrane region" description="Helical" evidence="19">
    <location>
        <begin position="218"/>
        <end position="237"/>
    </location>
</feature>
<evidence type="ECO:0000256" key="2">
    <source>
        <dbReference type="ARBA" id="ARBA00004477"/>
    </source>
</evidence>
<evidence type="ECO:0000256" key="18">
    <source>
        <dbReference type="ARBA" id="ARBA00045078"/>
    </source>
</evidence>
<dbReference type="PANTHER" id="PTHR10571">
    <property type="entry name" value="UDP-N-ACETYLGLUCOSAMINE--DOLICHYL-PHOSPHATE N-ACETYLGLUCOSAMINEPHOSPHOTRANSFERASE"/>
    <property type="match status" value="1"/>
</dbReference>
<dbReference type="WBParaSite" id="GPLIN_000145900">
    <property type="protein sequence ID" value="GPLIN_000145900"/>
    <property type="gene ID" value="GPLIN_000145900"/>
</dbReference>
<evidence type="ECO:0000256" key="10">
    <source>
        <dbReference type="ARBA" id="ARBA00022723"/>
    </source>
</evidence>
<feature type="transmembrane region" description="Helical" evidence="19">
    <location>
        <begin position="306"/>
        <end position="322"/>
    </location>
</feature>
<dbReference type="AlphaFoldDB" id="A0A183BLH4"/>
<keyword evidence="8" id="KW-0808">Transferase</keyword>
<feature type="transmembrane region" description="Helical" evidence="19">
    <location>
        <begin position="12"/>
        <end position="32"/>
    </location>
</feature>
<comment type="function">
    <text evidence="17">UDP-N-acetylglucosamine--dolichyl-phosphate N-acetylglucosaminephosphotransferase that operates in the biosynthetic pathway of dolichol-linked oligosaccharides, the glycan precursors employed in protein asparagine (N)-glycosylation. The assembly of dolichol-linked oligosaccharides begins on the cytosolic side of the endoplasmic reticulum membrane and finishes in its lumen. The sequential addition of sugars to dolichol pyrophosphate produces dolichol-linked oligosaccharides containing fourteen sugars, including two GlcNAcs, nine mannoses and three glucoses. Once assembled, the oligosaccharide is transferred from the lipid to nascent proteins by oligosaccharyltransferases. Catalyzes the initial step of dolichol-linked oligosaccharide biosynthesis, transfering GlcNAc-1-P from cytosolic UDP-GlcNAc onto the carrier lipid dolichyl phosphate (P-dolichol), yielding GlcNAc-P-P-dolichol embedded in the cytoplasmic leaflet of the endoplasmic reticulum membrane.</text>
</comment>
<evidence type="ECO:0000256" key="16">
    <source>
        <dbReference type="ARBA" id="ARBA00033238"/>
    </source>
</evidence>
<protein>
    <recommendedName>
        <fullName evidence="6">UDP-N-acetylglucosamine--dolichyl-phosphate N-acetylglucosaminephosphotransferase</fullName>
        <ecNumber evidence="5">2.7.8.15</ecNumber>
    </recommendedName>
    <alternativeName>
        <fullName evidence="15">GlcNAc-1-P transferase</fullName>
    </alternativeName>
    <alternativeName>
        <fullName evidence="16">N-acetylglucosamine-1-phosphate transferase</fullName>
    </alternativeName>
</protein>
<dbReference type="GO" id="GO:0046872">
    <property type="term" value="F:metal ion binding"/>
    <property type="evidence" value="ECO:0007669"/>
    <property type="project" value="UniProtKB-KW"/>
</dbReference>
<proteinExistence type="inferred from homology"/>
<evidence type="ECO:0000256" key="13">
    <source>
        <dbReference type="ARBA" id="ARBA00022989"/>
    </source>
</evidence>
<dbReference type="EC" id="2.7.8.15" evidence="5"/>
<dbReference type="GO" id="GO:0016757">
    <property type="term" value="F:glycosyltransferase activity"/>
    <property type="evidence" value="ECO:0007669"/>
    <property type="project" value="UniProtKB-KW"/>
</dbReference>
<feature type="transmembrane region" description="Helical" evidence="19">
    <location>
        <begin position="109"/>
        <end position="128"/>
    </location>
</feature>
<feature type="transmembrane region" description="Helical" evidence="19">
    <location>
        <begin position="174"/>
        <end position="191"/>
    </location>
</feature>
<keyword evidence="9 19" id="KW-0812">Transmembrane</keyword>
<feature type="transmembrane region" description="Helical" evidence="19">
    <location>
        <begin position="436"/>
        <end position="454"/>
    </location>
</feature>
<evidence type="ECO:0000256" key="5">
    <source>
        <dbReference type="ARBA" id="ARBA00013225"/>
    </source>
</evidence>
<comment type="cofactor">
    <cofactor evidence="1">
        <name>Mg(2+)</name>
        <dbReference type="ChEBI" id="CHEBI:18420"/>
    </cofactor>
</comment>
<evidence type="ECO:0000256" key="4">
    <source>
        <dbReference type="ARBA" id="ARBA00009317"/>
    </source>
</evidence>
<dbReference type="GO" id="GO:0005789">
    <property type="term" value="C:endoplasmic reticulum membrane"/>
    <property type="evidence" value="ECO:0007669"/>
    <property type="project" value="UniProtKB-SubCell"/>
</dbReference>
<organism evidence="20 21">
    <name type="scientific">Globodera pallida</name>
    <name type="common">Potato cyst nematode worm</name>
    <name type="synonym">Heterodera pallida</name>
    <dbReference type="NCBI Taxonomy" id="36090"/>
    <lineage>
        <taxon>Eukaryota</taxon>
        <taxon>Metazoa</taxon>
        <taxon>Ecdysozoa</taxon>
        <taxon>Nematoda</taxon>
        <taxon>Chromadorea</taxon>
        <taxon>Rhabditida</taxon>
        <taxon>Tylenchina</taxon>
        <taxon>Tylenchomorpha</taxon>
        <taxon>Tylenchoidea</taxon>
        <taxon>Heteroderidae</taxon>
        <taxon>Heteroderinae</taxon>
        <taxon>Globodera</taxon>
    </lineage>
</organism>
<name>A0A183BLH4_GLOPA</name>
<evidence type="ECO:0000256" key="1">
    <source>
        <dbReference type="ARBA" id="ARBA00001946"/>
    </source>
</evidence>
<comment type="pathway">
    <text evidence="3">Protein modification; protein glycosylation.</text>
</comment>
<evidence type="ECO:0000256" key="8">
    <source>
        <dbReference type="ARBA" id="ARBA00022679"/>
    </source>
</evidence>
<evidence type="ECO:0000313" key="21">
    <source>
        <dbReference type="WBParaSite" id="GPLIN_000145900"/>
    </source>
</evidence>
<reference evidence="20" key="1">
    <citation type="submission" date="2014-05" db="EMBL/GenBank/DDBJ databases">
        <title>The genome and life-stage specific transcriptomes of Globodera pallida elucidate key aspects of plant parasitism by a cyst nematode.</title>
        <authorList>
            <person name="Cotton J.A."/>
            <person name="Lilley C.J."/>
            <person name="Jones L.M."/>
            <person name="Kikuchi T."/>
            <person name="Reid A.J."/>
            <person name="Thorpe P."/>
            <person name="Tsai I.J."/>
            <person name="Beasley H."/>
            <person name="Blok V."/>
            <person name="Cock P.J.A."/>
            <person name="Van den Akker S.E."/>
            <person name="Holroyd N."/>
            <person name="Hunt M."/>
            <person name="Mantelin S."/>
            <person name="Naghra H."/>
            <person name="Pain A."/>
            <person name="Palomares-Rius J.E."/>
            <person name="Zarowiecki M."/>
            <person name="Berriman M."/>
            <person name="Jones J.T."/>
            <person name="Urwin P.E."/>
        </authorList>
    </citation>
    <scope>NUCLEOTIDE SEQUENCE [LARGE SCALE GENOMIC DNA]</scope>
    <source>
        <strain evidence="20">Lindley</strain>
    </source>
</reference>
<comment type="catalytic activity">
    <reaction evidence="18">
        <text>a di-trans,poly-cis-dolichyl phosphate + UDP-N-acetyl-alpha-D-glucosamine = an N-acetyl-alpha-D-glucosaminyl-diphospho-di-trans,poly-cis-dolichol + UMP</text>
        <dbReference type="Rhea" id="RHEA:13289"/>
        <dbReference type="Rhea" id="RHEA-COMP:19498"/>
        <dbReference type="Rhea" id="RHEA-COMP:19507"/>
        <dbReference type="ChEBI" id="CHEBI:57683"/>
        <dbReference type="ChEBI" id="CHEBI:57705"/>
        <dbReference type="ChEBI" id="CHEBI:57865"/>
        <dbReference type="ChEBI" id="CHEBI:58427"/>
        <dbReference type="EC" id="2.7.8.15"/>
    </reaction>
    <physiologicalReaction direction="left-to-right" evidence="18">
        <dbReference type="Rhea" id="RHEA:13290"/>
    </physiologicalReaction>
</comment>
<keyword evidence="20" id="KW-1185">Reference proteome</keyword>
<comment type="similarity">
    <text evidence="4">Belongs to the glycosyltransferase 4 family.</text>
</comment>
<feature type="transmembrane region" description="Helical" evidence="19">
    <location>
        <begin position="53"/>
        <end position="73"/>
    </location>
</feature>
<keyword evidence="11" id="KW-0256">Endoplasmic reticulum</keyword>
<dbReference type="CDD" id="cd06855">
    <property type="entry name" value="GT_GPT_euk"/>
    <property type="match status" value="1"/>
</dbReference>
<dbReference type="Pfam" id="PF00953">
    <property type="entry name" value="Glycos_transf_4"/>
    <property type="match status" value="1"/>
</dbReference>
<accession>A0A183BLH4</accession>
<dbReference type="InterPro" id="IPR000715">
    <property type="entry name" value="Glycosyl_transferase_4"/>
</dbReference>
<keyword evidence="10" id="KW-0479">Metal-binding</keyword>
<keyword evidence="12" id="KW-0460">Magnesium</keyword>